<keyword evidence="1" id="KW-0997">Cell inner membrane</keyword>
<dbReference type="Pfam" id="PF00535">
    <property type="entry name" value="Glycos_transf_2"/>
    <property type="match status" value="1"/>
</dbReference>
<keyword evidence="4" id="KW-1185">Reference proteome</keyword>
<dbReference type="PANTHER" id="PTHR43179:SF7">
    <property type="entry name" value="RHAMNOSYLTRANSFERASE WBBL"/>
    <property type="match status" value="1"/>
</dbReference>
<dbReference type="EMBL" id="CP019952">
    <property type="protein sequence ID" value="AQW67800.1"/>
    <property type="molecule type" value="Genomic_DNA"/>
</dbReference>
<protein>
    <submittedName>
        <fullName evidence="3">Glycosyl transferase</fullName>
    </submittedName>
</protein>
<feature type="domain" description="Glycosyltransferase 2-like" evidence="2">
    <location>
        <begin position="452"/>
        <end position="567"/>
    </location>
</feature>
<evidence type="ECO:0000256" key="1">
    <source>
        <dbReference type="ARBA" id="ARBA00022519"/>
    </source>
</evidence>
<proteinExistence type="predicted"/>
<dbReference type="PANTHER" id="PTHR43179">
    <property type="entry name" value="RHAMNOSYLTRANSFERASE WBBL"/>
    <property type="match status" value="1"/>
</dbReference>
<name>A0ABM6J0D8_9PSED</name>
<dbReference type="InterPro" id="IPR029044">
    <property type="entry name" value="Nucleotide-diphossugar_trans"/>
</dbReference>
<keyword evidence="1" id="KW-1003">Cell membrane</keyword>
<organism evidence="3 4">
    <name type="scientific">Pseudomonas parafulva</name>
    <dbReference type="NCBI Taxonomy" id="157782"/>
    <lineage>
        <taxon>Bacteria</taxon>
        <taxon>Pseudomonadati</taxon>
        <taxon>Pseudomonadota</taxon>
        <taxon>Gammaproteobacteria</taxon>
        <taxon>Pseudomonadales</taxon>
        <taxon>Pseudomonadaceae</taxon>
        <taxon>Pseudomonas</taxon>
    </lineage>
</organism>
<keyword evidence="3" id="KW-0808">Transferase</keyword>
<dbReference type="GO" id="GO:0016740">
    <property type="term" value="F:transferase activity"/>
    <property type="evidence" value="ECO:0007669"/>
    <property type="project" value="UniProtKB-KW"/>
</dbReference>
<keyword evidence="1" id="KW-0472">Membrane</keyword>
<sequence>MAVARADLYETKASEGDQFNGFAVQLRQAWLNQARHISVTIANESFSLDGDITLPALFGREPELIASQVWHTGGLRLSGWAWDPQSPHRRVTIRVREGDQQVAQVVCDQHSQALAYRDSSDHGFVLDLPWALADGKPHVLSIESESGAPLAGSPITLCCAPEGIEGLVNQLSAHHDSALIEVIEAVAREQSLRLPKSAGWHLYPAWANAFQCPKPSESQRANDVGVLLISNGDAALEALTLGSLALSGNSPGRLVKAHPSDIAPVLLELLNADCTSIVPVWAGDRLRADALIQFSALLAEGSAWGYADCDQDLANGEPGHPWFKPVWDLDAFIGADTFTPGSVFHKDTVSRAVARLQQSGHGTFDWHMLMSAVVLITEEMQARVAHLPQVLYHRHALSVSSPEHAPACPQRLLAINWLCEALAPGAQVTPLADHPGLLRVIWPLPMPLPKVSLIIPTKDQVALLRTCIEGLLNQTDYPDLEIIVMDNLSVMPETLEYLAELPSRGVKVIPHPYPFNYSEINNAAVHHATGQIIGLVNNDIEILDGNWLKEMVSQLMRPGVGAVGAKLLWPNRMVQHGGVVVGINGLAAHAGNQLAEHDAGYLASNLLTRQQTAVTAACLLVHAPLFEVLGGLDEVRYPVAFNDVDFCMRIRALGFKIVWCAQAQLIHAESASRGKDIAPEKRARAQREQKNFTDRWFSQGEQDPFYHPALSHDYLSGPYGGLALPPRATTQVRYGGGKVCCLTDLDGAKRTFDWRAADANPKALSGHQEAADVV</sequence>
<gene>
    <name evidence="3" type="ORF">B2J77_05940</name>
</gene>
<evidence type="ECO:0000313" key="3">
    <source>
        <dbReference type="EMBL" id="AQW67800.1"/>
    </source>
</evidence>
<evidence type="ECO:0000313" key="4">
    <source>
        <dbReference type="Proteomes" id="UP000191010"/>
    </source>
</evidence>
<dbReference type="Proteomes" id="UP000191010">
    <property type="component" value="Chromosome"/>
</dbReference>
<reference evidence="3 4" key="1">
    <citation type="submission" date="2017-02" db="EMBL/GenBank/DDBJ databases">
        <authorList>
            <person name="Guo L."/>
        </authorList>
    </citation>
    <scope>NUCLEOTIDE SEQUENCE [LARGE SCALE GENOMIC DNA]</scope>
    <source>
        <strain evidence="3 4">PRS09-11288</strain>
    </source>
</reference>
<dbReference type="InterPro" id="IPR001173">
    <property type="entry name" value="Glyco_trans_2-like"/>
</dbReference>
<evidence type="ECO:0000259" key="2">
    <source>
        <dbReference type="Pfam" id="PF00535"/>
    </source>
</evidence>
<dbReference type="Gene3D" id="3.90.550.10">
    <property type="entry name" value="Spore Coat Polysaccharide Biosynthesis Protein SpsA, Chain A"/>
    <property type="match status" value="1"/>
</dbReference>
<accession>A0ABM6J0D8</accession>
<dbReference type="SUPFAM" id="SSF53448">
    <property type="entry name" value="Nucleotide-diphospho-sugar transferases"/>
    <property type="match status" value="1"/>
</dbReference>